<organism evidence="1 2">
    <name type="scientific">Cochliobolus heterostrophus (strain C5 / ATCC 48332 / race O)</name>
    <name type="common">Southern corn leaf blight fungus</name>
    <name type="synonym">Bipolaris maydis</name>
    <dbReference type="NCBI Taxonomy" id="701091"/>
    <lineage>
        <taxon>Eukaryota</taxon>
        <taxon>Fungi</taxon>
        <taxon>Dikarya</taxon>
        <taxon>Ascomycota</taxon>
        <taxon>Pezizomycotina</taxon>
        <taxon>Dothideomycetes</taxon>
        <taxon>Pleosporomycetidae</taxon>
        <taxon>Pleosporales</taxon>
        <taxon>Pleosporineae</taxon>
        <taxon>Pleosporaceae</taxon>
        <taxon>Bipolaris</taxon>
    </lineage>
</organism>
<reference evidence="1 2" key="1">
    <citation type="journal article" date="2012" name="PLoS Pathog.">
        <title>Diverse lifestyles and strategies of plant pathogenesis encoded in the genomes of eighteen Dothideomycetes fungi.</title>
        <authorList>
            <person name="Ohm R.A."/>
            <person name="Feau N."/>
            <person name="Henrissat B."/>
            <person name="Schoch C.L."/>
            <person name="Horwitz B.A."/>
            <person name="Barry K.W."/>
            <person name="Condon B.J."/>
            <person name="Copeland A.C."/>
            <person name="Dhillon B."/>
            <person name="Glaser F."/>
            <person name="Hesse C.N."/>
            <person name="Kosti I."/>
            <person name="LaButti K."/>
            <person name="Lindquist E.A."/>
            <person name="Lucas S."/>
            <person name="Salamov A.A."/>
            <person name="Bradshaw R.E."/>
            <person name="Ciuffetti L."/>
            <person name="Hamelin R.C."/>
            <person name="Kema G.H.J."/>
            <person name="Lawrence C."/>
            <person name="Scott J.A."/>
            <person name="Spatafora J.W."/>
            <person name="Turgeon B.G."/>
            <person name="de Wit P.J.G.M."/>
            <person name="Zhong S."/>
            <person name="Goodwin S.B."/>
            <person name="Grigoriev I.V."/>
        </authorList>
    </citation>
    <scope>NUCLEOTIDE SEQUENCE [LARGE SCALE GENOMIC DNA]</scope>
    <source>
        <strain evidence="2">C5 / ATCC 48332 / race O</strain>
    </source>
</reference>
<dbReference type="EMBL" id="KB445578">
    <property type="protein sequence ID" value="EMD90244.1"/>
    <property type="molecule type" value="Genomic_DNA"/>
</dbReference>
<proteinExistence type="predicted"/>
<evidence type="ECO:0000313" key="1">
    <source>
        <dbReference type="EMBL" id="EMD90244.1"/>
    </source>
</evidence>
<keyword evidence="2" id="KW-1185">Reference proteome</keyword>
<dbReference type="AlphaFoldDB" id="M2TUP5"/>
<dbReference type="HOGENOM" id="CLU_1677730_0_0_1"/>
<reference evidence="2" key="2">
    <citation type="journal article" date="2013" name="PLoS Genet.">
        <title>Comparative genome structure, secondary metabolite, and effector coding capacity across Cochliobolus pathogens.</title>
        <authorList>
            <person name="Condon B.J."/>
            <person name="Leng Y."/>
            <person name="Wu D."/>
            <person name="Bushley K.E."/>
            <person name="Ohm R.A."/>
            <person name="Otillar R."/>
            <person name="Martin J."/>
            <person name="Schackwitz W."/>
            <person name="Grimwood J."/>
            <person name="MohdZainudin N."/>
            <person name="Xue C."/>
            <person name="Wang R."/>
            <person name="Manning V.A."/>
            <person name="Dhillon B."/>
            <person name="Tu Z.J."/>
            <person name="Steffenson B.J."/>
            <person name="Salamov A."/>
            <person name="Sun H."/>
            <person name="Lowry S."/>
            <person name="LaButti K."/>
            <person name="Han J."/>
            <person name="Copeland A."/>
            <person name="Lindquist E."/>
            <person name="Barry K."/>
            <person name="Schmutz J."/>
            <person name="Baker S.E."/>
            <person name="Ciuffetti L.M."/>
            <person name="Grigoriev I.V."/>
            <person name="Zhong S."/>
            <person name="Turgeon B.G."/>
        </authorList>
    </citation>
    <scope>NUCLEOTIDE SEQUENCE [LARGE SCALE GENOMIC DNA]</scope>
    <source>
        <strain evidence="2">C5 / ATCC 48332 / race O</strain>
    </source>
</reference>
<feature type="non-terminal residue" evidence="1">
    <location>
        <position position="1"/>
    </location>
</feature>
<evidence type="ECO:0000313" key="2">
    <source>
        <dbReference type="Proteomes" id="UP000016936"/>
    </source>
</evidence>
<protein>
    <submittedName>
        <fullName evidence="1">Uncharacterized protein</fullName>
    </submittedName>
</protein>
<gene>
    <name evidence="1" type="ORF">COCHEDRAFT_1104520</name>
</gene>
<sequence length="171" mass="18964">VIPEASCLPGSQKETFDPSCDAEGNWWDCYGYEHGHDTQSLVTQCQLRNSRCSNEKRDDECAEYHGNSPNEQVDIEIPSLCGVGGKGAANQGPMTIKVPKMAPIRRLITGYRLSGTVRIIAKKYRPKSCQTRIRQRAHSTSLRGCWMPLPLPLLVHDESDQFGSSSAKDQA</sequence>
<name>M2TUP5_COCH5</name>
<dbReference type="Proteomes" id="UP000016936">
    <property type="component" value="Unassembled WGS sequence"/>
</dbReference>
<dbReference type="OrthoDB" id="10358869at2759"/>
<accession>M2TUP5</accession>
<dbReference type="OMA" id="DERAEYH"/>